<dbReference type="Pfam" id="PF14138">
    <property type="entry name" value="COX16"/>
    <property type="match status" value="1"/>
</dbReference>
<dbReference type="Proteomes" id="UP001055712">
    <property type="component" value="Unassembled WGS sequence"/>
</dbReference>
<reference evidence="9" key="2">
    <citation type="submission" date="2020-11" db="EMBL/GenBank/DDBJ databases">
        <authorList>
            <person name="Cecchin M."/>
            <person name="Marcolungo L."/>
            <person name="Rossato M."/>
            <person name="Girolomoni L."/>
            <person name="Cosentino E."/>
            <person name="Cuine S."/>
            <person name="Li-Beisson Y."/>
            <person name="Delledonne M."/>
            <person name="Ballottari M."/>
        </authorList>
    </citation>
    <scope>NUCLEOTIDE SEQUENCE</scope>
    <source>
        <strain evidence="9">211/11P</strain>
        <tissue evidence="9">Whole cell</tissue>
    </source>
</reference>
<gene>
    <name evidence="9" type="ORF">D9Q98_002860</name>
</gene>
<reference evidence="9" key="1">
    <citation type="journal article" date="2019" name="Plant J.">
        <title>Chlorella vulgaris genome assembly and annotation reveals the molecular basis for metabolic acclimation to high light conditions.</title>
        <authorList>
            <person name="Cecchin M."/>
            <person name="Marcolungo L."/>
            <person name="Rossato M."/>
            <person name="Girolomoni L."/>
            <person name="Cosentino E."/>
            <person name="Cuine S."/>
            <person name="Li-Beisson Y."/>
            <person name="Delledonne M."/>
            <person name="Ballottari M."/>
        </authorList>
    </citation>
    <scope>NUCLEOTIDE SEQUENCE</scope>
    <source>
        <strain evidence="9">211/11P</strain>
    </source>
</reference>
<evidence type="ECO:0000256" key="6">
    <source>
        <dbReference type="ARBA" id="ARBA00023128"/>
    </source>
</evidence>
<evidence type="ECO:0000256" key="2">
    <source>
        <dbReference type="ARBA" id="ARBA00008370"/>
    </source>
</evidence>
<proteinExistence type="inferred from homology"/>
<dbReference type="PANTHER" id="PTHR17130:SF14">
    <property type="entry name" value="CYTOCHROME C OXIDASE ASSEMBLY PROTEIN COX16 HOMOLOG, MITOCHONDRIAL"/>
    <property type="match status" value="1"/>
</dbReference>
<dbReference type="OrthoDB" id="5516033at2759"/>
<evidence type="ECO:0000256" key="1">
    <source>
        <dbReference type="ARBA" id="ARBA00004434"/>
    </source>
</evidence>
<sequence>MPPPRQPHPFVRAGLPLIGLTIGGFFALQYFLQGRLDVQDAQKTELDLRAPVAKQRAKKFNLQDELARLKGEVDLSTYENIPVPRPKEPEEEEAA</sequence>
<keyword evidence="4" id="KW-0999">Mitochondrion inner membrane</keyword>
<feature type="transmembrane region" description="Helical" evidence="8">
    <location>
        <begin position="13"/>
        <end position="32"/>
    </location>
</feature>
<evidence type="ECO:0000256" key="7">
    <source>
        <dbReference type="ARBA" id="ARBA00023136"/>
    </source>
</evidence>
<name>A0A9D4TUP7_CHLVU</name>
<evidence type="ECO:0000256" key="5">
    <source>
        <dbReference type="ARBA" id="ARBA00022989"/>
    </source>
</evidence>
<evidence type="ECO:0008006" key="11">
    <source>
        <dbReference type="Google" id="ProtNLM"/>
    </source>
</evidence>
<dbReference type="InterPro" id="IPR020164">
    <property type="entry name" value="Cyt_c_Oxase_assmbl_COX16"/>
</dbReference>
<comment type="subcellular location">
    <subcellularLocation>
        <location evidence="1">Mitochondrion inner membrane</location>
        <topology evidence="1">Single-pass membrane protein</topology>
    </subcellularLocation>
</comment>
<dbReference type="PANTHER" id="PTHR17130">
    <property type="entry name" value="MITOCHONDRIAL OUTER MEMBRANE PROTEIN 25"/>
    <property type="match status" value="1"/>
</dbReference>
<comment type="caution">
    <text evidence="9">The sequence shown here is derived from an EMBL/GenBank/DDBJ whole genome shotgun (WGS) entry which is preliminary data.</text>
</comment>
<keyword evidence="5 8" id="KW-1133">Transmembrane helix</keyword>
<dbReference type="AlphaFoldDB" id="A0A9D4TUP7"/>
<dbReference type="EMBL" id="SIDB01000003">
    <property type="protein sequence ID" value="KAI3434803.1"/>
    <property type="molecule type" value="Genomic_DNA"/>
</dbReference>
<accession>A0A9D4TUP7</accession>
<evidence type="ECO:0000313" key="10">
    <source>
        <dbReference type="Proteomes" id="UP001055712"/>
    </source>
</evidence>
<evidence type="ECO:0000256" key="3">
    <source>
        <dbReference type="ARBA" id="ARBA00022692"/>
    </source>
</evidence>
<dbReference type="GO" id="GO:0005743">
    <property type="term" value="C:mitochondrial inner membrane"/>
    <property type="evidence" value="ECO:0007669"/>
    <property type="project" value="UniProtKB-SubCell"/>
</dbReference>
<protein>
    <recommendedName>
        <fullName evidence="11">Cytochrome c oxidase assembly protein</fullName>
    </recommendedName>
</protein>
<comment type="similarity">
    <text evidence="2">Belongs to the COX16 family.</text>
</comment>
<dbReference type="GO" id="GO:0033617">
    <property type="term" value="P:mitochondrial respiratory chain complex IV assembly"/>
    <property type="evidence" value="ECO:0007669"/>
    <property type="project" value="TreeGrafter"/>
</dbReference>
<keyword evidence="6" id="KW-0496">Mitochondrion</keyword>
<keyword evidence="10" id="KW-1185">Reference proteome</keyword>
<organism evidence="9 10">
    <name type="scientific">Chlorella vulgaris</name>
    <name type="common">Green alga</name>
    <dbReference type="NCBI Taxonomy" id="3077"/>
    <lineage>
        <taxon>Eukaryota</taxon>
        <taxon>Viridiplantae</taxon>
        <taxon>Chlorophyta</taxon>
        <taxon>core chlorophytes</taxon>
        <taxon>Trebouxiophyceae</taxon>
        <taxon>Chlorellales</taxon>
        <taxon>Chlorellaceae</taxon>
        <taxon>Chlorella clade</taxon>
        <taxon>Chlorella</taxon>
    </lineage>
</organism>
<evidence type="ECO:0000256" key="4">
    <source>
        <dbReference type="ARBA" id="ARBA00022792"/>
    </source>
</evidence>
<keyword evidence="7 8" id="KW-0472">Membrane</keyword>
<evidence type="ECO:0000256" key="8">
    <source>
        <dbReference type="SAM" id="Phobius"/>
    </source>
</evidence>
<keyword evidence="3 8" id="KW-0812">Transmembrane</keyword>
<evidence type="ECO:0000313" key="9">
    <source>
        <dbReference type="EMBL" id="KAI3434803.1"/>
    </source>
</evidence>